<dbReference type="NCBIfam" id="TIGR02532">
    <property type="entry name" value="IV_pilin_GFxxxE"/>
    <property type="match status" value="1"/>
</dbReference>
<evidence type="ECO:0000313" key="4">
    <source>
        <dbReference type="Proteomes" id="UP000241868"/>
    </source>
</evidence>
<dbReference type="Pfam" id="PF16732">
    <property type="entry name" value="ComP_DUS"/>
    <property type="match status" value="1"/>
</dbReference>
<dbReference type="OrthoDB" id="8595466at2"/>
<dbReference type="EMBL" id="PXYY01000007">
    <property type="protein sequence ID" value="PSJ81165.1"/>
    <property type="molecule type" value="Genomic_DNA"/>
</dbReference>
<dbReference type="SUPFAM" id="SSF54523">
    <property type="entry name" value="Pili subunits"/>
    <property type="match status" value="1"/>
</dbReference>
<gene>
    <name evidence="3" type="ORF">C7N83_02185</name>
</gene>
<dbReference type="InterPro" id="IPR031982">
    <property type="entry name" value="PilE-like"/>
</dbReference>
<dbReference type="Gene3D" id="3.30.700.50">
    <property type="match status" value="1"/>
</dbReference>
<accession>A0A2P7U2J6</accession>
<keyword evidence="2" id="KW-0472">Membrane</keyword>
<dbReference type="GO" id="GO:0043683">
    <property type="term" value="P:type IV pilus assembly"/>
    <property type="evidence" value="ECO:0007669"/>
    <property type="project" value="InterPro"/>
</dbReference>
<evidence type="ECO:0000313" key="3">
    <source>
        <dbReference type="EMBL" id="PSJ81165.1"/>
    </source>
</evidence>
<sequence>MRFLQSGFSLIRLLIVIAMLGMLAAAAYPAYQSYIKNADLRAAQAALVQNAQFMERFYQQKGSFKQTSTKWPELPNTSTDKFCIRPNNNAKGAHDSKFTLKAVAFNSRYEPRILKIDESLTIFICERSTSLCDTDDAFFKGEDKDCTIYQP</sequence>
<dbReference type="RefSeq" id="WP_106740331.1">
    <property type="nucleotide sequence ID" value="NZ_PXYY01000007.1"/>
</dbReference>
<evidence type="ECO:0000256" key="1">
    <source>
        <dbReference type="ARBA" id="ARBA00011156"/>
    </source>
</evidence>
<feature type="transmembrane region" description="Helical" evidence="2">
    <location>
        <begin position="12"/>
        <end position="31"/>
    </location>
</feature>
<proteinExistence type="predicted"/>
<evidence type="ECO:0000256" key="2">
    <source>
        <dbReference type="SAM" id="Phobius"/>
    </source>
</evidence>
<protein>
    <submittedName>
        <fullName evidence="3">Pilin</fullName>
    </submittedName>
</protein>
<reference evidence="3 4" key="1">
    <citation type="submission" date="2018-03" db="EMBL/GenBank/DDBJ databases">
        <title>Neisseria weixii sp. nov., isolated from the intestinal contents of Tibetan Plateau pika (Ochotona curzoniae) in Yushu, Qinghai Province, China.</title>
        <authorList>
            <person name="Gui Z."/>
        </authorList>
    </citation>
    <scope>NUCLEOTIDE SEQUENCE [LARGE SCALE GENOMIC DNA]</scope>
    <source>
        <strain evidence="3 4">ATCC 51483</strain>
    </source>
</reference>
<comment type="caution">
    <text evidence="3">The sequence shown here is derived from an EMBL/GenBank/DDBJ whole genome shotgun (WGS) entry which is preliminary data.</text>
</comment>
<keyword evidence="4" id="KW-1185">Reference proteome</keyword>
<organism evidence="3 4">
    <name type="scientific">Neisseria iguanae</name>
    <dbReference type="NCBI Taxonomy" id="90242"/>
    <lineage>
        <taxon>Bacteria</taxon>
        <taxon>Pseudomonadati</taxon>
        <taxon>Pseudomonadota</taxon>
        <taxon>Betaproteobacteria</taxon>
        <taxon>Neisseriales</taxon>
        <taxon>Neisseriaceae</taxon>
        <taxon>Neisseria</taxon>
    </lineage>
</organism>
<dbReference type="AlphaFoldDB" id="A0A2P7U2J6"/>
<keyword evidence="2" id="KW-0812">Transmembrane</keyword>
<comment type="subunit">
    <text evidence="1">The pili are polar flexible filaments of about 5.4 nanometers diameter and 2.5 micrometers average length; they consist of only a single polypeptide chain arranged in a helical configuration of five subunits per turn in the assembled pilus.</text>
</comment>
<dbReference type="Proteomes" id="UP000241868">
    <property type="component" value="Unassembled WGS sequence"/>
</dbReference>
<name>A0A2P7U2J6_9NEIS</name>
<dbReference type="InterPro" id="IPR045584">
    <property type="entry name" value="Pilin-like"/>
</dbReference>
<keyword evidence="2" id="KW-1133">Transmembrane helix</keyword>
<dbReference type="InterPro" id="IPR012902">
    <property type="entry name" value="N_methyl_site"/>
</dbReference>